<dbReference type="EMBL" id="JBHUOX010000003">
    <property type="protein sequence ID" value="MFD2999827.1"/>
    <property type="molecule type" value="Genomic_DNA"/>
</dbReference>
<protein>
    <submittedName>
        <fullName evidence="4">DUF3857 domain-containing protein</fullName>
    </submittedName>
</protein>
<reference evidence="5" key="1">
    <citation type="journal article" date="2019" name="Int. J. Syst. Evol. Microbiol.">
        <title>The Global Catalogue of Microorganisms (GCM) 10K type strain sequencing project: providing services to taxonomists for standard genome sequencing and annotation.</title>
        <authorList>
            <consortium name="The Broad Institute Genomics Platform"/>
            <consortium name="The Broad Institute Genome Sequencing Center for Infectious Disease"/>
            <person name="Wu L."/>
            <person name="Ma J."/>
        </authorList>
    </citation>
    <scope>NUCLEOTIDE SEQUENCE [LARGE SCALE GENOMIC DNA]</scope>
    <source>
        <strain evidence="5">KCTC 23984</strain>
    </source>
</reference>
<evidence type="ECO:0000256" key="2">
    <source>
        <dbReference type="SAM" id="SignalP"/>
    </source>
</evidence>
<comment type="caution">
    <text evidence="4">The sequence shown here is derived from an EMBL/GenBank/DDBJ whole genome shotgun (WGS) entry which is preliminary data.</text>
</comment>
<feature type="transmembrane region" description="Helical" evidence="1">
    <location>
        <begin position="826"/>
        <end position="843"/>
    </location>
</feature>
<dbReference type="InterPro" id="IPR038765">
    <property type="entry name" value="Papain-like_cys_pep_sf"/>
</dbReference>
<feature type="transmembrane region" description="Helical" evidence="1">
    <location>
        <begin position="751"/>
        <end position="781"/>
    </location>
</feature>
<organism evidence="4 5">
    <name type="scientific">Pontibacter toksunensis</name>
    <dbReference type="NCBI Taxonomy" id="1332631"/>
    <lineage>
        <taxon>Bacteria</taxon>
        <taxon>Pseudomonadati</taxon>
        <taxon>Bacteroidota</taxon>
        <taxon>Cytophagia</taxon>
        <taxon>Cytophagales</taxon>
        <taxon>Hymenobacteraceae</taxon>
        <taxon>Pontibacter</taxon>
    </lineage>
</organism>
<accession>A0ABW6BS97</accession>
<dbReference type="Pfam" id="PF10754">
    <property type="entry name" value="DUF2569"/>
    <property type="match status" value="1"/>
</dbReference>
<dbReference type="Gene3D" id="3.10.620.30">
    <property type="match status" value="1"/>
</dbReference>
<keyword evidence="5" id="KW-1185">Reference proteome</keyword>
<sequence>MLSYPRNKRKSHSLILLLLLVLWQLTAFAAPKNVSVKPEPTWIRKLLTRTQTSISPNDVNGGFHYLQMDLQFEVAQQERYFHYVYKLTTEEGVQNLSELNITFDPNHEELQLHKVVVWRNGKPINQLNLNKVKVLQREKGMEQGIYDESLTAVLVLEDMRVGDLVEYAATVKGVSPVFGGKFFNSFNLQGYDPMDEMLVHLVAPQHRKINYKLYLTDKKPTVATANGNTTYTWHLKDLPATPVDDETPSWFDPYPGVYMSEYNTWQEVAQWALPLYEGQEKLSKALQAKIDSIKNTYGSDEGRLEAALRFVQDEVRYLGFEAGVNGFKPHSPSMVFAQRFGDCKDKALLLCTMLRQMNIKAHPALVNSSSGTHIQDQLPSPYAFNHCIVRVELLGKQVFWYDATISKQRGNYKSIYLPNYGKALVIAPQTKDLATVVPPATDKPHISAQELYYISDFDGPVTLEVRTTYTGVEADNQRSYFATTSLKDIGKVYLNFYASQYPDVEQAEAPTYEDVETSNSFTVFEKYTISNFWAPQKDNGKVVEAWFSPQVLRGYIREPKTSKRTMPLALSHPLHVEQKITVLLPESWTVDSEEKEIEDNVFSFRRTAGYSSGGKELMLHYAYQSHQDHVEAEATAAYLRNQKALLEELSYGLTYNKAFASGNDTDFSWQVLLLVVVLLCGFSAGAYRLYFWDPVPANGYSLADAESIGGWLVLPLLGLFFTPVRVLSFLISNEYFNQRVWTELLDASSNVYSPALVVVSMAELMMNVGFLVFSILLICLFIKRRSSVPKLMVLFYAANFGYILLDYLLVQGLGLPVGSTSETVRSIITALVGAAIWIPYFNVSERVKATFVEQLQPYVAEETPQYETNERTMIN</sequence>
<feature type="chain" id="PRO_5045773248" evidence="2">
    <location>
        <begin position="30"/>
        <end position="875"/>
    </location>
</feature>
<proteinExistence type="predicted"/>
<feature type="domain" description="DUF3857" evidence="3">
    <location>
        <begin position="76"/>
        <end position="241"/>
    </location>
</feature>
<dbReference type="InterPro" id="IPR019690">
    <property type="entry name" value="DUF2569"/>
</dbReference>
<feature type="signal peptide" evidence="2">
    <location>
        <begin position="1"/>
        <end position="29"/>
    </location>
</feature>
<keyword evidence="1" id="KW-0472">Membrane</keyword>
<evidence type="ECO:0000313" key="4">
    <source>
        <dbReference type="EMBL" id="MFD2999827.1"/>
    </source>
</evidence>
<dbReference type="Proteomes" id="UP001597641">
    <property type="component" value="Unassembled WGS sequence"/>
</dbReference>
<dbReference type="Pfam" id="PF12969">
    <property type="entry name" value="DUF3857"/>
    <property type="match status" value="1"/>
</dbReference>
<name>A0ABW6BS97_9BACT</name>
<evidence type="ECO:0000313" key="5">
    <source>
        <dbReference type="Proteomes" id="UP001597641"/>
    </source>
</evidence>
<gene>
    <name evidence="4" type="ORF">ACFS7Z_05615</name>
</gene>
<dbReference type="RefSeq" id="WP_377482165.1">
    <property type="nucleotide sequence ID" value="NZ_JBHUOX010000003.1"/>
</dbReference>
<dbReference type="InterPro" id="IPR024618">
    <property type="entry name" value="DUF3857"/>
</dbReference>
<keyword evidence="2" id="KW-0732">Signal</keyword>
<keyword evidence="1" id="KW-1133">Transmembrane helix</keyword>
<dbReference type="SUPFAM" id="SSF54001">
    <property type="entry name" value="Cysteine proteinases"/>
    <property type="match status" value="1"/>
</dbReference>
<feature type="transmembrane region" description="Helical" evidence="1">
    <location>
        <begin position="793"/>
        <end position="814"/>
    </location>
</feature>
<feature type="transmembrane region" description="Helical" evidence="1">
    <location>
        <begin position="667"/>
        <end position="690"/>
    </location>
</feature>
<feature type="transmembrane region" description="Helical" evidence="1">
    <location>
        <begin position="711"/>
        <end position="731"/>
    </location>
</feature>
<evidence type="ECO:0000256" key="1">
    <source>
        <dbReference type="SAM" id="Phobius"/>
    </source>
</evidence>
<evidence type="ECO:0000259" key="3">
    <source>
        <dbReference type="Pfam" id="PF12969"/>
    </source>
</evidence>
<keyword evidence="1" id="KW-0812">Transmembrane</keyword>
<dbReference type="Gene3D" id="2.60.40.3140">
    <property type="match status" value="1"/>
</dbReference>